<keyword evidence="1" id="KW-1133">Transmembrane helix</keyword>
<feature type="transmembrane region" description="Helical" evidence="1">
    <location>
        <begin position="97"/>
        <end position="121"/>
    </location>
</feature>
<name>A0ABD5PVY6_9EURY</name>
<comment type="caution">
    <text evidence="2">The sequence shown here is derived from an EMBL/GenBank/DDBJ whole genome shotgun (WGS) entry which is preliminary data.</text>
</comment>
<reference evidence="2 3" key="1">
    <citation type="journal article" date="2019" name="Int. J. Syst. Evol. Microbiol.">
        <title>The Global Catalogue of Microorganisms (GCM) 10K type strain sequencing project: providing services to taxonomists for standard genome sequencing and annotation.</title>
        <authorList>
            <consortium name="The Broad Institute Genomics Platform"/>
            <consortium name="The Broad Institute Genome Sequencing Center for Infectious Disease"/>
            <person name="Wu L."/>
            <person name="Ma J."/>
        </authorList>
    </citation>
    <scope>NUCLEOTIDE SEQUENCE [LARGE SCALE GENOMIC DNA]</scope>
    <source>
        <strain evidence="2 3">WLHS5</strain>
    </source>
</reference>
<dbReference type="EMBL" id="JBHSFA010000011">
    <property type="protein sequence ID" value="MFC4544615.1"/>
    <property type="molecule type" value="Genomic_DNA"/>
</dbReference>
<accession>A0ABD5PVY6</accession>
<keyword evidence="1" id="KW-0472">Membrane</keyword>
<keyword evidence="1" id="KW-0812">Transmembrane</keyword>
<feature type="transmembrane region" description="Helical" evidence="1">
    <location>
        <begin position="67"/>
        <end position="85"/>
    </location>
</feature>
<protein>
    <recommendedName>
        <fullName evidence="4">Cox cluster protein</fullName>
    </recommendedName>
</protein>
<sequence length="127" mass="12680">MADHTTRTDDRTTASPWPFLLAVSLVLSEVGILVGLGPLAVGGLVLFVASVAGFVAESNHVTSPWPIAAGLGIVFVAGGTFLYAVGTDLLTIAGSDALVGLATRGTAIAVAGAFAVLGAVIGRYRDG</sequence>
<dbReference type="AlphaFoldDB" id="A0ABD5PVY6"/>
<dbReference type="Pfam" id="PF24396">
    <property type="entry name" value="DUF7541"/>
    <property type="match status" value="1"/>
</dbReference>
<keyword evidence="3" id="KW-1185">Reference proteome</keyword>
<organism evidence="2 3">
    <name type="scientific">Halosolutus amylolyticus</name>
    <dbReference type="NCBI Taxonomy" id="2932267"/>
    <lineage>
        <taxon>Archaea</taxon>
        <taxon>Methanobacteriati</taxon>
        <taxon>Methanobacteriota</taxon>
        <taxon>Stenosarchaea group</taxon>
        <taxon>Halobacteria</taxon>
        <taxon>Halobacteriales</taxon>
        <taxon>Natrialbaceae</taxon>
        <taxon>Halosolutus</taxon>
    </lineage>
</organism>
<dbReference type="RefSeq" id="WP_250141344.1">
    <property type="nucleotide sequence ID" value="NZ_JALIQP010000003.1"/>
</dbReference>
<evidence type="ECO:0008006" key="4">
    <source>
        <dbReference type="Google" id="ProtNLM"/>
    </source>
</evidence>
<evidence type="ECO:0000313" key="2">
    <source>
        <dbReference type="EMBL" id="MFC4544615.1"/>
    </source>
</evidence>
<gene>
    <name evidence="2" type="ORF">ACFO5R_22030</name>
</gene>
<proteinExistence type="predicted"/>
<evidence type="ECO:0000256" key="1">
    <source>
        <dbReference type="SAM" id="Phobius"/>
    </source>
</evidence>
<dbReference type="InterPro" id="IPR055963">
    <property type="entry name" value="DUF7541"/>
</dbReference>
<evidence type="ECO:0000313" key="3">
    <source>
        <dbReference type="Proteomes" id="UP001595898"/>
    </source>
</evidence>
<feature type="transmembrane region" description="Helical" evidence="1">
    <location>
        <begin position="30"/>
        <end position="55"/>
    </location>
</feature>
<dbReference type="Proteomes" id="UP001595898">
    <property type="component" value="Unassembled WGS sequence"/>
</dbReference>